<accession>A0A3L6SZI2</accession>
<dbReference type="PANTHER" id="PTHR24186:SF50">
    <property type="entry name" value="ANKYRIN REPEAT-CONTAINING PROTEIN ITN1-LIKE ISOFORM X1"/>
    <property type="match status" value="1"/>
</dbReference>
<keyword evidence="10" id="KW-1185">Reference proteome</keyword>
<protein>
    <submittedName>
        <fullName evidence="9">Protein ACCELERATED CELL DEATH 6-like</fullName>
    </submittedName>
</protein>
<dbReference type="Proteomes" id="UP000275267">
    <property type="component" value="Unassembled WGS sequence"/>
</dbReference>
<feature type="transmembrane region" description="Helical" evidence="7">
    <location>
        <begin position="129"/>
        <end position="152"/>
    </location>
</feature>
<evidence type="ECO:0000256" key="3">
    <source>
        <dbReference type="ARBA" id="ARBA00022737"/>
    </source>
</evidence>
<proteinExistence type="predicted"/>
<keyword evidence="5" id="KW-0040">ANK repeat</keyword>
<feature type="transmembrane region" description="Helical" evidence="7">
    <location>
        <begin position="200"/>
        <end position="222"/>
    </location>
</feature>
<name>A0A3L6SZI2_PANMI</name>
<evidence type="ECO:0000256" key="2">
    <source>
        <dbReference type="ARBA" id="ARBA00022692"/>
    </source>
</evidence>
<keyword evidence="4 7" id="KW-1133">Transmembrane helix</keyword>
<dbReference type="AlphaFoldDB" id="A0A3L6SZI2"/>
<evidence type="ECO:0000256" key="6">
    <source>
        <dbReference type="ARBA" id="ARBA00023136"/>
    </source>
</evidence>
<evidence type="ECO:0000256" key="4">
    <source>
        <dbReference type="ARBA" id="ARBA00022989"/>
    </source>
</evidence>
<feature type="transmembrane region" description="Helical" evidence="7">
    <location>
        <begin position="158"/>
        <end position="179"/>
    </location>
</feature>
<feature type="transmembrane region" description="Helical" evidence="7">
    <location>
        <begin position="36"/>
        <end position="56"/>
    </location>
</feature>
<keyword evidence="3" id="KW-0677">Repeat</keyword>
<dbReference type="Pfam" id="PF13962">
    <property type="entry name" value="PGG"/>
    <property type="match status" value="1"/>
</dbReference>
<keyword evidence="6 7" id="KW-0472">Membrane</keyword>
<evidence type="ECO:0000256" key="7">
    <source>
        <dbReference type="SAM" id="Phobius"/>
    </source>
</evidence>
<gene>
    <name evidence="9" type="ORF">C2845_PM05G33130</name>
</gene>
<feature type="domain" description="PGG" evidence="8">
    <location>
        <begin position="33"/>
        <end position="150"/>
    </location>
</feature>
<organism evidence="9 10">
    <name type="scientific">Panicum miliaceum</name>
    <name type="common">Proso millet</name>
    <name type="synonym">Broomcorn millet</name>
    <dbReference type="NCBI Taxonomy" id="4540"/>
    <lineage>
        <taxon>Eukaryota</taxon>
        <taxon>Viridiplantae</taxon>
        <taxon>Streptophyta</taxon>
        <taxon>Embryophyta</taxon>
        <taxon>Tracheophyta</taxon>
        <taxon>Spermatophyta</taxon>
        <taxon>Magnoliopsida</taxon>
        <taxon>Liliopsida</taxon>
        <taxon>Poales</taxon>
        <taxon>Poaceae</taxon>
        <taxon>PACMAD clade</taxon>
        <taxon>Panicoideae</taxon>
        <taxon>Panicodae</taxon>
        <taxon>Paniceae</taxon>
        <taxon>Panicinae</taxon>
        <taxon>Panicum</taxon>
        <taxon>Panicum sect. Panicum</taxon>
    </lineage>
</organism>
<evidence type="ECO:0000313" key="9">
    <source>
        <dbReference type="EMBL" id="RLN28935.1"/>
    </source>
</evidence>
<dbReference type="EMBL" id="PQIB02000003">
    <property type="protein sequence ID" value="RLN28935.1"/>
    <property type="molecule type" value="Genomic_DNA"/>
</dbReference>
<evidence type="ECO:0000256" key="1">
    <source>
        <dbReference type="ARBA" id="ARBA00004141"/>
    </source>
</evidence>
<comment type="subcellular location">
    <subcellularLocation>
        <location evidence="1">Membrane</location>
        <topology evidence="1">Multi-pass membrane protein</topology>
    </subcellularLocation>
</comment>
<dbReference type="GO" id="GO:0005886">
    <property type="term" value="C:plasma membrane"/>
    <property type="evidence" value="ECO:0007669"/>
    <property type="project" value="TreeGrafter"/>
</dbReference>
<comment type="caution">
    <text evidence="9">The sequence shown here is derived from an EMBL/GenBank/DDBJ whole genome shotgun (WGS) entry which is preliminary data.</text>
</comment>
<reference evidence="10" key="1">
    <citation type="journal article" date="2019" name="Nat. Commun.">
        <title>The genome of broomcorn millet.</title>
        <authorList>
            <person name="Zou C."/>
            <person name="Miki D."/>
            <person name="Li D."/>
            <person name="Tang Q."/>
            <person name="Xiao L."/>
            <person name="Rajput S."/>
            <person name="Deng P."/>
            <person name="Jia W."/>
            <person name="Huang R."/>
            <person name="Zhang M."/>
            <person name="Sun Y."/>
            <person name="Hu J."/>
            <person name="Fu X."/>
            <person name="Schnable P.S."/>
            <person name="Li F."/>
            <person name="Zhang H."/>
            <person name="Feng B."/>
            <person name="Zhu X."/>
            <person name="Liu R."/>
            <person name="Schnable J.C."/>
            <person name="Zhu J.-K."/>
            <person name="Zhang H."/>
        </authorList>
    </citation>
    <scope>NUCLEOTIDE SEQUENCE [LARGE SCALE GENOMIC DNA]</scope>
</reference>
<evidence type="ECO:0000259" key="8">
    <source>
        <dbReference type="Pfam" id="PF13962"/>
    </source>
</evidence>
<dbReference type="STRING" id="4540.A0A3L6SZI2"/>
<feature type="transmembrane region" description="Helical" evidence="7">
    <location>
        <begin position="97"/>
        <end position="117"/>
    </location>
</feature>
<keyword evidence="2 7" id="KW-0812">Transmembrane</keyword>
<evidence type="ECO:0000313" key="10">
    <source>
        <dbReference type="Proteomes" id="UP000275267"/>
    </source>
</evidence>
<evidence type="ECO:0000256" key="5">
    <source>
        <dbReference type="ARBA" id="ARBA00023043"/>
    </source>
</evidence>
<dbReference type="PANTHER" id="PTHR24186">
    <property type="entry name" value="PROTEIN PHOSPHATASE 1 REGULATORY SUBUNIT"/>
    <property type="match status" value="1"/>
</dbReference>
<sequence length="255" mass="27558">MLNFVDAASGNRRRDRIPEYNRRLDEETESAKIKDFAQIVGIGSVLVATATFTAALTMPGGVWSPGDAAGKKPLALAGTPVLTGSYAFEGFVISNTQAFICSTLATFSLVYCGVAAVDIQKRIELVSFSLALLLCSARSFSAAFAFALYLPLATVEHGTAIASCVMTSLALLDGLWFLTASFNDMSAFLKRKTEATLLELGIGFLFNMIYLFWPYLVIAGFLSYEFMKRAGGPITEASLSMQQDEEIDPFQIISG</sequence>
<dbReference type="InterPro" id="IPR026961">
    <property type="entry name" value="PGG_dom"/>
</dbReference>